<dbReference type="EMBL" id="BGZK01000205">
    <property type="protein sequence ID" value="GBP28347.1"/>
    <property type="molecule type" value="Genomic_DNA"/>
</dbReference>
<name>A0A4C1UQN5_EUMVA</name>
<organism evidence="2 3">
    <name type="scientific">Eumeta variegata</name>
    <name type="common">Bagworm moth</name>
    <name type="synonym">Eumeta japonica</name>
    <dbReference type="NCBI Taxonomy" id="151549"/>
    <lineage>
        <taxon>Eukaryota</taxon>
        <taxon>Metazoa</taxon>
        <taxon>Ecdysozoa</taxon>
        <taxon>Arthropoda</taxon>
        <taxon>Hexapoda</taxon>
        <taxon>Insecta</taxon>
        <taxon>Pterygota</taxon>
        <taxon>Neoptera</taxon>
        <taxon>Endopterygota</taxon>
        <taxon>Lepidoptera</taxon>
        <taxon>Glossata</taxon>
        <taxon>Ditrysia</taxon>
        <taxon>Tineoidea</taxon>
        <taxon>Psychidae</taxon>
        <taxon>Oiketicinae</taxon>
        <taxon>Eumeta</taxon>
    </lineage>
</organism>
<sequence length="140" mass="15515">MKYGVNVRHRLPVFLLSAQFVKLKAFRPSGDGAAAVYTRFRSRSCPRFCSLILALPLSVRFRCRSGSDLDEAGEKVNSLAGKGFGGRRAGVRHTPASPDVRKHGKHFKRAGPPAPRGLSIVSYTDLFRWLTESKQTLELT</sequence>
<dbReference type="AlphaFoldDB" id="A0A4C1UQN5"/>
<proteinExistence type="predicted"/>
<evidence type="ECO:0000256" key="1">
    <source>
        <dbReference type="SAM" id="MobiDB-lite"/>
    </source>
</evidence>
<keyword evidence="3" id="KW-1185">Reference proteome</keyword>
<gene>
    <name evidence="2" type="ORF">EVAR_11810_1</name>
</gene>
<reference evidence="2 3" key="1">
    <citation type="journal article" date="2019" name="Commun. Biol.">
        <title>The bagworm genome reveals a unique fibroin gene that provides high tensile strength.</title>
        <authorList>
            <person name="Kono N."/>
            <person name="Nakamura H."/>
            <person name="Ohtoshi R."/>
            <person name="Tomita M."/>
            <person name="Numata K."/>
            <person name="Arakawa K."/>
        </authorList>
    </citation>
    <scope>NUCLEOTIDE SEQUENCE [LARGE SCALE GENOMIC DNA]</scope>
</reference>
<evidence type="ECO:0000313" key="2">
    <source>
        <dbReference type="EMBL" id="GBP28347.1"/>
    </source>
</evidence>
<protein>
    <submittedName>
        <fullName evidence="2">Uncharacterized protein</fullName>
    </submittedName>
</protein>
<accession>A0A4C1UQN5</accession>
<comment type="caution">
    <text evidence="2">The sequence shown here is derived from an EMBL/GenBank/DDBJ whole genome shotgun (WGS) entry which is preliminary data.</text>
</comment>
<evidence type="ECO:0000313" key="3">
    <source>
        <dbReference type="Proteomes" id="UP000299102"/>
    </source>
</evidence>
<dbReference type="Proteomes" id="UP000299102">
    <property type="component" value="Unassembled WGS sequence"/>
</dbReference>
<feature type="region of interest" description="Disordered" evidence="1">
    <location>
        <begin position="81"/>
        <end position="111"/>
    </location>
</feature>